<name>S0FW61_9BACT</name>
<gene>
    <name evidence="1" type="ORF">Dpo_6c01690</name>
</gene>
<dbReference type="SUPFAM" id="SSF109604">
    <property type="entry name" value="HD-domain/PDEase-like"/>
    <property type="match status" value="1"/>
</dbReference>
<evidence type="ECO:0000313" key="1">
    <source>
        <dbReference type="EMBL" id="EMS78970.1"/>
    </source>
</evidence>
<organism evidence="1 2">
    <name type="scientific">Desulfotignum phosphitoxidans DSM 13687</name>
    <dbReference type="NCBI Taxonomy" id="1286635"/>
    <lineage>
        <taxon>Bacteria</taxon>
        <taxon>Pseudomonadati</taxon>
        <taxon>Thermodesulfobacteriota</taxon>
        <taxon>Desulfobacteria</taxon>
        <taxon>Desulfobacterales</taxon>
        <taxon>Desulfobacteraceae</taxon>
        <taxon>Desulfotignum</taxon>
    </lineage>
</organism>
<protein>
    <submittedName>
        <fullName evidence="1">Uncharacterized protein</fullName>
    </submittedName>
</protein>
<dbReference type="Proteomes" id="UP000014216">
    <property type="component" value="Unassembled WGS sequence"/>
</dbReference>
<keyword evidence="2" id="KW-1185">Reference proteome</keyword>
<comment type="caution">
    <text evidence="1">The sequence shown here is derived from an EMBL/GenBank/DDBJ whole genome shotgun (WGS) entry which is preliminary data.</text>
</comment>
<sequence>MTRTIETRDPYTAGHQERVARLAVAMAEEMGLEKDQIEGIHMAGRMT</sequence>
<accession>S0FW61</accession>
<dbReference type="Gene3D" id="1.10.3210.10">
    <property type="entry name" value="Hypothetical protein af1432"/>
    <property type="match status" value="1"/>
</dbReference>
<reference evidence="1 2" key="1">
    <citation type="journal article" date="2013" name="Genome Announc.">
        <title>Draft Genome Sequence of Desulfotignum phosphitoxidans DSM 13687 Strain FiPS-3.</title>
        <authorList>
            <person name="Poehlein A."/>
            <person name="Daniel R."/>
            <person name="Simeonova D.D."/>
        </authorList>
    </citation>
    <scope>NUCLEOTIDE SEQUENCE [LARGE SCALE GENOMIC DNA]</scope>
    <source>
        <strain evidence="1 2">DSM 13687</strain>
    </source>
</reference>
<dbReference type="AlphaFoldDB" id="S0FW61"/>
<dbReference type="RefSeq" id="WP_006966810.1">
    <property type="nucleotide sequence ID" value="NZ_APJX01000006.1"/>
</dbReference>
<dbReference type="EMBL" id="APJX01000006">
    <property type="protein sequence ID" value="EMS78970.1"/>
    <property type="molecule type" value="Genomic_DNA"/>
</dbReference>
<evidence type="ECO:0000313" key="2">
    <source>
        <dbReference type="Proteomes" id="UP000014216"/>
    </source>
</evidence>
<proteinExistence type="predicted"/>